<dbReference type="EMBL" id="BAABAT010000035">
    <property type="protein sequence ID" value="GAA4259374.1"/>
    <property type="molecule type" value="Genomic_DNA"/>
</dbReference>
<feature type="transmembrane region" description="Helical" evidence="1">
    <location>
        <begin position="99"/>
        <end position="118"/>
    </location>
</feature>
<name>A0ABP8DM02_9ACTN</name>
<feature type="transmembrane region" description="Helical" evidence="1">
    <location>
        <begin position="139"/>
        <end position="166"/>
    </location>
</feature>
<organism evidence="2 3">
    <name type="scientific">Dactylosporangium darangshiense</name>
    <dbReference type="NCBI Taxonomy" id="579108"/>
    <lineage>
        <taxon>Bacteria</taxon>
        <taxon>Bacillati</taxon>
        <taxon>Actinomycetota</taxon>
        <taxon>Actinomycetes</taxon>
        <taxon>Micromonosporales</taxon>
        <taxon>Micromonosporaceae</taxon>
        <taxon>Dactylosporangium</taxon>
    </lineage>
</organism>
<evidence type="ECO:0008006" key="4">
    <source>
        <dbReference type="Google" id="ProtNLM"/>
    </source>
</evidence>
<feature type="transmembrane region" description="Helical" evidence="1">
    <location>
        <begin position="172"/>
        <end position="193"/>
    </location>
</feature>
<comment type="caution">
    <text evidence="2">The sequence shown here is derived from an EMBL/GenBank/DDBJ whole genome shotgun (WGS) entry which is preliminary data.</text>
</comment>
<dbReference type="Proteomes" id="UP001500620">
    <property type="component" value="Unassembled WGS sequence"/>
</dbReference>
<keyword evidence="3" id="KW-1185">Reference proteome</keyword>
<keyword evidence="1" id="KW-1133">Transmembrane helix</keyword>
<feature type="transmembrane region" description="Helical" evidence="1">
    <location>
        <begin position="61"/>
        <end position="79"/>
    </location>
</feature>
<reference evidence="3" key="1">
    <citation type="journal article" date="2019" name="Int. J. Syst. Evol. Microbiol.">
        <title>The Global Catalogue of Microorganisms (GCM) 10K type strain sequencing project: providing services to taxonomists for standard genome sequencing and annotation.</title>
        <authorList>
            <consortium name="The Broad Institute Genomics Platform"/>
            <consortium name="The Broad Institute Genome Sequencing Center for Infectious Disease"/>
            <person name="Wu L."/>
            <person name="Ma J."/>
        </authorList>
    </citation>
    <scope>NUCLEOTIDE SEQUENCE [LARGE SCALE GENOMIC DNA]</scope>
    <source>
        <strain evidence="3">JCM 17441</strain>
    </source>
</reference>
<feature type="transmembrane region" description="Helical" evidence="1">
    <location>
        <begin position="7"/>
        <end position="27"/>
    </location>
</feature>
<sequence>MTCERRSGAILALTLDVVVPLAVFYLARAAGLNQWLALLLAAIAPAAGIGWTWARTRRLDPTAVFIIATMALSVLVALATGDARALLARESWLTGAAGLWISIATGRPFLLDVAGKVGPTGMAARFDRLWTENTVFQRWVTLASVAWGAAFLLDAIVRVVFAYTLAIDTVPAAGTVSLIVLIVLAQGVVMVHGRRSGALTLIRDRG</sequence>
<proteinExistence type="predicted"/>
<accession>A0ABP8DM02</accession>
<dbReference type="RefSeq" id="WP_345136281.1">
    <property type="nucleotide sequence ID" value="NZ_BAABAT010000035.1"/>
</dbReference>
<evidence type="ECO:0000313" key="2">
    <source>
        <dbReference type="EMBL" id="GAA4259374.1"/>
    </source>
</evidence>
<protein>
    <recommendedName>
        <fullName evidence="4">Intracellular septation protein A</fullName>
    </recommendedName>
</protein>
<dbReference type="NCBIfam" id="NF041646">
    <property type="entry name" value="VC0807_fam"/>
    <property type="match status" value="1"/>
</dbReference>
<gene>
    <name evidence="2" type="ORF">GCM10022255_083730</name>
</gene>
<keyword evidence="1" id="KW-0812">Transmembrane</keyword>
<evidence type="ECO:0000256" key="1">
    <source>
        <dbReference type="SAM" id="Phobius"/>
    </source>
</evidence>
<keyword evidence="1" id="KW-0472">Membrane</keyword>
<evidence type="ECO:0000313" key="3">
    <source>
        <dbReference type="Proteomes" id="UP001500620"/>
    </source>
</evidence>
<feature type="transmembrane region" description="Helical" evidence="1">
    <location>
        <begin position="33"/>
        <end position="54"/>
    </location>
</feature>